<keyword evidence="8" id="KW-0539">Nucleus</keyword>
<dbReference type="GO" id="GO:0016592">
    <property type="term" value="C:mediator complex"/>
    <property type="evidence" value="ECO:0007669"/>
    <property type="project" value="TreeGrafter"/>
</dbReference>
<feature type="region of interest" description="Disordered" evidence="11">
    <location>
        <begin position="1"/>
        <end position="25"/>
    </location>
</feature>
<reference evidence="12" key="2">
    <citation type="submission" date="2025-09" db="UniProtKB">
        <authorList>
            <consortium name="Ensembl"/>
        </authorList>
    </citation>
    <scope>IDENTIFICATION</scope>
</reference>
<dbReference type="GeneTree" id="ENSGT00390000006192"/>
<feature type="region of interest" description="Disordered" evidence="11">
    <location>
        <begin position="131"/>
        <end position="151"/>
    </location>
</feature>
<dbReference type="AlphaFoldDB" id="A0A8C4NKT7"/>
<evidence type="ECO:0000256" key="2">
    <source>
        <dbReference type="ARBA" id="ARBA00005571"/>
    </source>
</evidence>
<organism evidence="12 13">
    <name type="scientific">Eptatretus burgeri</name>
    <name type="common">Inshore hagfish</name>
    <dbReference type="NCBI Taxonomy" id="7764"/>
    <lineage>
        <taxon>Eukaryota</taxon>
        <taxon>Metazoa</taxon>
        <taxon>Chordata</taxon>
        <taxon>Craniata</taxon>
        <taxon>Vertebrata</taxon>
        <taxon>Cyclostomata</taxon>
        <taxon>Myxini</taxon>
        <taxon>Myxiniformes</taxon>
        <taxon>Myxinidae</taxon>
        <taxon>Eptatretinae</taxon>
        <taxon>Eptatretus</taxon>
    </lineage>
</organism>
<accession>A0A8C4NKT7</accession>
<keyword evidence="7" id="KW-0804">Transcription</keyword>
<evidence type="ECO:0000256" key="3">
    <source>
        <dbReference type="ARBA" id="ARBA00019683"/>
    </source>
</evidence>
<name>A0A8C4NKT7_EPTBU</name>
<reference evidence="12" key="1">
    <citation type="submission" date="2025-08" db="UniProtKB">
        <authorList>
            <consortium name="Ensembl"/>
        </authorList>
    </citation>
    <scope>IDENTIFICATION</scope>
</reference>
<evidence type="ECO:0000256" key="11">
    <source>
        <dbReference type="SAM" id="MobiDB-lite"/>
    </source>
</evidence>
<keyword evidence="13" id="KW-1185">Reference proteome</keyword>
<evidence type="ECO:0000313" key="13">
    <source>
        <dbReference type="Proteomes" id="UP000694388"/>
    </source>
</evidence>
<evidence type="ECO:0000256" key="8">
    <source>
        <dbReference type="ARBA" id="ARBA00023242"/>
    </source>
</evidence>
<evidence type="ECO:0000256" key="4">
    <source>
        <dbReference type="ARBA" id="ARBA00023015"/>
    </source>
</evidence>
<keyword evidence="4" id="KW-0805">Transcription regulation</keyword>
<sequence length="186" mass="20896">MASLPSTSVFTAPPPPSLPVGPARSSPHLVDELEATFEACCASLVSQDYVNSTDQEEIRTGVEQAVSRFIEVARQVEMFFLQKRLQLSSSRPDLLVREEVNDLRSELQRKEALLRRHLDKLRNWSTEFDDLHSGSAPQPHLTHQQLTSMPHPPPHIGPTGMTHPSTSHMRLEEFPSSETISTIFTF</sequence>
<proteinExistence type="inferred from homology"/>
<evidence type="ECO:0000313" key="12">
    <source>
        <dbReference type="Ensembl" id="ENSEBUP00000005935.1"/>
    </source>
</evidence>
<keyword evidence="6" id="KW-0010">Activator</keyword>
<evidence type="ECO:0000256" key="9">
    <source>
        <dbReference type="ARBA" id="ARBA00031964"/>
    </source>
</evidence>
<dbReference type="Ensembl" id="ENSEBUT00000006381.1">
    <property type="protein sequence ID" value="ENSEBUP00000005935.1"/>
    <property type="gene ID" value="ENSEBUG00000003974.1"/>
</dbReference>
<feature type="coiled-coil region" evidence="10">
    <location>
        <begin position="100"/>
        <end position="127"/>
    </location>
</feature>
<dbReference type="Proteomes" id="UP000694388">
    <property type="component" value="Unplaced"/>
</dbReference>
<dbReference type="InterPro" id="IPR021640">
    <property type="entry name" value="Mediator_Med28"/>
</dbReference>
<dbReference type="PANTHER" id="PTHR13512:SF2">
    <property type="entry name" value="MEDIATOR OF RNA POLYMERASE II TRANSCRIPTION SUBUNIT 28"/>
    <property type="match status" value="1"/>
</dbReference>
<evidence type="ECO:0000256" key="5">
    <source>
        <dbReference type="ARBA" id="ARBA00023054"/>
    </source>
</evidence>
<protein>
    <recommendedName>
        <fullName evidence="3">Mediator of RNA polymerase II transcription subunit 28</fullName>
    </recommendedName>
    <alternativeName>
        <fullName evidence="9">Mediator complex subunit 28</fullName>
    </alternativeName>
</protein>
<comment type="similarity">
    <text evidence="2">Belongs to the Mediator complex subunit 28 family.</text>
</comment>
<evidence type="ECO:0000256" key="1">
    <source>
        <dbReference type="ARBA" id="ARBA00004123"/>
    </source>
</evidence>
<evidence type="ECO:0000256" key="10">
    <source>
        <dbReference type="SAM" id="Coils"/>
    </source>
</evidence>
<comment type="subcellular location">
    <subcellularLocation>
        <location evidence="1">Nucleus</location>
    </subcellularLocation>
</comment>
<evidence type="ECO:0000256" key="6">
    <source>
        <dbReference type="ARBA" id="ARBA00023159"/>
    </source>
</evidence>
<dbReference type="Pfam" id="PF11594">
    <property type="entry name" value="Med28"/>
    <property type="match status" value="1"/>
</dbReference>
<keyword evidence="5 10" id="KW-0175">Coiled coil</keyword>
<dbReference type="PANTHER" id="PTHR13512">
    <property type="entry name" value="MEDIATOR COMPLEX SUBUNIT 28"/>
    <property type="match status" value="1"/>
</dbReference>
<evidence type="ECO:0000256" key="7">
    <source>
        <dbReference type="ARBA" id="ARBA00023163"/>
    </source>
</evidence>
<feature type="compositionally biased region" description="Polar residues" evidence="11">
    <location>
        <begin position="1"/>
        <end position="10"/>
    </location>
</feature>